<keyword evidence="1" id="KW-0378">Hydrolase</keyword>
<keyword evidence="2" id="KW-1185">Reference proteome</keyword>
<dbReference type="GO" id="GO:0004177">
    <property type="term" value="F:aminopeptidase activity"/>
    <property type="evidence" value="ECO:0007669"/>
    <property type="project" value="UniProtKB-KW"/>
</dbReference>
<keyword evidence="1" id="KW-0645">Protease</keyword>
<dbReference type="AlphaFoldDB" id="A0A4Z0LDB8"/>
<organism evidence="1 2">
    <name type="scientific">Flavobacterium humi</name>
    <dbReference type="NCBI Taxonomy" id="2562683"/>
    <lineage>
        <taxon>Bacteria</taxon>
        <taxon>Pseudomonadati</taxon>
        <taxon>Bacteroidota</taxon>
        <taxon>Flavobacteriia</taxon>
        <taxon>Flavobacteriales</taxon>
        <taxon>Flavobacteriaceae</taxon>
        <taxon>Flavobacterium</taxon>
    </lineage>
</organism>
<evidence type="ECO:0000313" key="2">
    <source>
        <dbReference type="Proteomes" id="UP000297407"/>
    </source>
</evidence>
<dbReference type="EMBL" id="SRLH01000001">
    <property type="protein sequence ID" value="TGD59912.1"/>
    <property type="molecule type" value="Genomic_DNA"/>
</dbReference>
<comment type="caution">
    <text evidence="1">The sequence shown here is derived from an EMBL/GenBank/DDBJ whole genome shotgun (WGS) entry which is preliminary data.</text>
</comment>
<evidence type="ECO:0000313" key="1">
    <source>
        <dbReference type="EMBL" id="TGD59912.1"/>
    </source>
</evidence>
<proteinExistence type="predicted"/>
<dbReference type="OrthoDB" id="9813075at2"/>
<protein>
    <submittedName>
        <fullName evidence="1">Aminopeptidase</fullName>
    </submittedName>
</protein>
<dbReference type="Proteomes" id="UP000297407">
    <property type="component" value="Unassembled WGS sequence"/>
</dbReference>
<gene>
    <name evidence="1" type="ORF">E4635_01070</name>
</gene>
<accession>A0A4Z0LDB8</accession>
<keyword evidence="1" id="KW-0031">Aminopeptidase</keyword>
<name>A0A4Z0LDB8_9FLAO</name>
<sequence>MTVVLDTVARSLQVGQSIRFTNTSNVPISKIVLNDWNNAYSDKYSRLGKRFSDEFVRSFHLASESERGRTEIGKLLINGSEAGWNRLLGQVDIVEVALPSPLAPGQSTDLEISYALKIPDAKFTRFGYDKGNYYLKNCFLSVARISENGEFATYSNENLEDIANATIEKLTLDFTFPEKYKITSGLAIAKESLTGNGNTVSFTSGNTTDIQFAIEKNASFESFTNDQVQVETNLYDSRLNGIQKAIVIDRVVTYVSANLGKLPTGKIMVSQVDYERNPFYGLNQLPAFLSPFPDEFIYEIKFLKAYLYNYLKSTLTIDLRKEGYIFDAMQVYLMMKYIEDNHPDMRLLGNLSSYKLTKSYHIANAQFNQQYNFLYLLMVRKNLDQPIGDSKETFIKFNEQIAGKYKAGLSFMYLDKYLGNGEVEKSFREFVSLSKEQKTDAKTFEAIVQKNAGKNIDWFFPNLIYSNALIDYSFGKKEKSKDSISVTIHKNSKESVPVTLTGIKDRKVIFTKWLENMATDTTLVFPKHYADKLVLNQGNEFPENNLRNNTKSLRSFFSLNRPIKFNFLKDLEDPKYNQVFYVPDVGYNLYDGAIISLNFKNKSFLEKPFYYNISPSYSTNTNSLTGLVAFSLNHQIRNKKLYGIRYGIGASYFHYIQDAAYTKISPSIQFRFRDLDLRSNKKQFVTLREIIVNKEKSPLISPKNQTPLNYSVFDASYSYQDFEMAKGFGLGSDFTFSGDFGKMTSEIVYRKLFANNYQLGFRVFAGMFLYNKNLNTYAFGLDRPKDILFDYNFYGRSENTGFFRQQIIIAEGGFKSKLDNPFANKWMTTVNATSSIWHWIELYGDAGFYQNRNQSVQFAYDSGIHLNLVPDYFELFLPVYSTNGFELGQKNYQEKIRFVVTFTPRTLISLFTRKWF</sequence>
<reference evidence="1 2" key="1">
    <citation type="submission" date="2019-04" db="EMBL/GenBank/DDBJ databases">
        <title>Flavobacterium sp. strain DS2-A Genome sequencing and assembly.</title>
        <authorList>
            <person name="Kim I."/>
        </authorList>
    </citation>
    <scope>NUCLEOTIDE SEQUENCE [LARGE SCALE GENOMIC DNA]</scope>
    <source>
        <strain evidence="1 2">DS2-A</strain>
    </source>
</reference>